<evidence type="ECO:0000256" key="2">
    <source>
        <dbReference type="ARBA" id="ARBA00023125"/>
    </source>
</evidence>
<dbReference type="GO" id="GO:0005829">
    <property type="term" value="C:cytosol"/>
    <property type="evidence" value="ECO:0007669"/>
    <property type="project" value="TreeGrafter"/>
</dbReference>
<sequence length="241" mass="27824">MDNCGERRVLGYQYRKNLVLLISMPLLILIADDDPGIRLAVKDYLELAGYSVVAASNGLEALNLLDTYHPHLLVSDIKMPRLDGYSLVTKVRQQPEFRLLPVIFLTERGSTEERIRGYQVGCDIYLPKPFEMEELKAVIRNLLERAQMVQSERQYQKLKPEESPKTRDVLTSSLQDDFKLTNREREVLEHLARGLSNSEIGQKLHLSSRTIEKYVSSLLRKTNTNNRAELVRFSLEHRLID</sequence>
<dbReference type="InterPro" id="IPR011006">
    <property type="entry name" value="CheY-like_superfamily"/>
</dbReference>
<dbReference type="EMBL" id="BHVQ01000006">
    <property type="protein sequence ID" value="GCA78814.1"/>
    <property type="molecule type" value="Genomic_DNA"/>
</dbReference>
<keyword evidence="2" id="KW-0238">DNA-binding</keyword>
<organism evidence="7 8">
    <name type="scientific">Microcystis aeruginosa NIES-2521</name>
    <dbReference type="NCBI Taxonomy" id="2303983"/>
    <lineage>
        <taxon>Bacteria</taxon>
        <taxon>Bacillati</taxon>
        <taxon>Cyanobacteriota</taxon>
        <taxon>Cyanophyceae</taxon>
        <taxon>Oscillatoriophycideae</taxon>
        <taxon>Chroococcales</taxon>
        <taxon>Microcystaceae</taxon>
        <taxon>Microcystis</taxon>
    </lineage>
</organism>
<dbReference type="PANTHER" id="PTHR48111">
    <property type="entry name" value="REGULATOR OF RPOS"/>
    <property type="match status" value="1"/>
</dbReference>
<dbReference type="Proteomes" id="UP000324689">
    <property type="component" value="Unassembled WGS sequence"/>
</dbReference>
<proteinExistence type="predicted"/>
<dbReference type="CDD" id="cd06170">
    <property type="entry name" value="LuxR_C_like"/>
    <property type="match status" value="1"/>
</dbReference>
<dbReference type="AlphaFoldDB" id="A0A5A5RQL1"/>
<dbReference type="Pfam" id="PF00072">
    <property type="entry name" value="Response_reg"/>
    <property type="match status" value="1"/>
</dbReference>
<dbReference type="SUPFAM" id="SSF52172">
    <property type="entry name" value="CheY-like"/>
    <property type="match status" value="1"/>
</dbReference>
<dbReference type="InterPro" id="IPR000792">
    <property type="entry name" value="Tscrpt_reg_LuxR_C"/>
</dbReference>
<accession>A0A5A5RQL1</accession>
<reference evidence="7 8" key="1">
    <citation type="submission" date="2018-09" db="EMBL/GenBank/DDBJ databases">
        <title>Evolutionary history of phycoerythrin pigmentation in the water bloom-forming cyanobacterium Microcystis aeruginosa.</title>
        <authorList>
            <person name="Tanabe Y."/>
            <person name="Tanabe Y."/>
            <person name="Yamaguchi H."/>
        </authorList>
    </citation>
    <scope>NUCLEOTIDE SEQUENCE [LARGE SCALE GENOMIC DNA]</scope>
    <source>
        <strain evidence="7 8">NIES-2521</strain>
    </source>
</reference>
<keyword evidence="1" id="KW-0805">Transcription regulation</keyword>
<dbReference type="PROSITE" id="PS50110">
    <property type="entry name" value="RESPONSE_REGULATORY"/>
    <property type="match status" value="1"/>
</dbReference>
<gene>
    <name evidence="7" type="primary">mprA_2</name>
    <name evidence="7" type="ORF">MiTs_00800</name>
</gene>
<keyword evidence="4" id="KW-0597">Phosphoprotein</keyword>
<evidence type="ECO:0000313" key="7">
    <source>
        <dbReference type="EMBL" id="GCA78814.1"/>
    </source>
</evidence>
<dbReference type="PROSITE" id="PS00622">
    <property type="entry name" value="HTH_LUXR_1"/>
    <property type="match status" value="1"/>
</dbReference>
<evidence type="ECO:0000256" key="1">
    <source>
        <dbReference type="ARBA" id="ARBA00023015"/>
    </source>
</evidence>
<dbReference type="GO" id="GO:0000976">
    <property type="term" value="F:transcription cis-regulatory region binding"/>
    <property type="evidence" value="ECO:0007669"/>
    <property type="project" value="TreeGrafter"/>
</dbReference>
<keyword evidence="3" id="KW-0804">Transcription</keyword>
<dbReference type="InterPro" id="IPR039420">
    <property type="entry name" value="WalR-like"/>
</dbReference>
<dbReference type="InterPro" id="IPR036388">
    <property type="entry name" value="WH-like_DNA-bd_sf"/>
</dbReference>
<dbReference type="CDD" id="cd19927">
    <property type="entry name" value="REC_Ycf29"/>
    <property type="match status" value="1"/>
</dbReference>
<dbReference type="Gene3D" id="3.40.50.2300">
    <property type="match status" value="1"/>
</dbReference>
<dbReference type="SMART" id="SM00421">
    <property type="entry name" value="HTH_LUXR"/>
    <property type="match status" value="1"/>
</dbReference>
<feature type="modified residue" description="4-aspartylphosphate" evidence="4">
    <location>
        <position position="76"/>
    </location>
</feature>
<evidence type="ECO:0000313" key="8">
    <source>
        <dbReference type="Proteomes" id="UP000324689"/>
    </source>
</evidence>
<dbReference type="InterPro" id="IPR001789">
    <property type="entry name" value="Sig_transdc_resp-reg_receiver"/>
</dbReference>
<protein>
    <submittedName>
        <fullName evidence="7">Response regulator MprA</fullName>
    </submittedName>
</protein>
<name>A0A5A5RQL1_MICAE</name>
<comment type="caution">
    <text evidence="7">The sequence shown here is derived from an EMBL/GenBank/DDBJ whole genome shotgun (WGS) entry which is preliminary data.</text>
</comment>
<dbReference type="SMART" id="SM00448">
    <property type="entry name" value="REC"/>
    <property type="match status" value="1"/>
</dbReference>
<dbReference type="Gene3D" id="1.10.10.10">
    <property type="entry name" value="Winged helix-like DNA-binding domain superfamily/Winged helix DNA-binding domain"/>
    <property type="match status" value="1"/>
</dbReference>
<feature type="domain" description="HTH luxR-type" evidence="5">
    <location>
        <begin position="173"/>
        <end position="238"/>
    </location>
</feature>
<dbReference type="GO" id="GO:0000156">
    <property type="term" value="F:phosphorelay response regulator activity"/>
    <property type="evidence" value="ECO:0007669"/>
    <property type="project" value="TreeGrafter"/>
</dbReference>
<dbReference type="Pfam" id="PF00196">
    <property type="entry name" value="GerE"/>
    <property type="match status" value="1"/>
</dbReference>
<feature type="domain" description="Response regulatory" evidence="6">
    <location>
        <begin position="27"/>
        <end position="143"/>
    </location>
</feature>
<dbReference type="PROSITE" id="PS50043">
    <property type="entry name" value="HTH_LUXR_2"/>
    <property type="match status" value="1"/>
</dbReference>
<evidence type="ECO:0000256" key="4">
    <source>
        <dbReference type="PROSITE-ProRule" id="PRU00169"/>
    </source>
</evidence>
<evidence type="ECO:0000259" key="5">
    <source>
        <dbReference type="PROSITE" id="PS50043"/>
    </source>
</evidence>
<dbReference type="GO" id="GO:0006355">
    <property type="term" value="P:regulation of DNA-templated transcription"/>
    <property type="evidence" value="ECO:0007669"/>
    <property type="project" value="InterPro"/>
</dbReference>
<dbReference type="PANTHER" id="PTHR48111:SF67">
    <property type="entry name" value="TRANSCRIPTIONAL REGULATORY PROTEIN TCTD"/>
    <property type="match status" value="1"/>
</dbReference>
<dbReference type="GO" id="GO:0032993">
    <property type="term" value="C:protein-DNA complex"/>
    <property type="evidence" value="ECO:0007669"/>
    <property type="project" value="TreeGrafter"/>
</dbReference>
<dbReference type="PRINTS" id="PR00038">
    <property type="entry name" value="HTHLUXR"/>
</dbReference>
<evidence type="ECO:0000256" key="3">
    <source>
        <dbReference type="ARBA" id="ARBA00023163"/>
    </source>
</evidence>
<evidence type="ECO:0000259" key="6">
    <source>
        <dbReference type="PROSITE" id="PS50110"/>
    </source>
</evidence>